<dbReference type="Gene3D" id="1.10.10.10">
    <property type="entry name" value="Winged helix-like DNA-binding domain superfamily/Winged helix DNA-binding domain"/>
    <property type="match status" value="1"/>
</dbReference>
<evidence type="ECO:0000256" key="2">
    <source>
        <dbReference type="ARBA" id="ARBA00006403"/>
    </source>
</evidence>
<comment type="caution">
    <text evidence="7">The sequence shown here is derived from an EMBL/GenBank/DDBJ whole genome shotgun (WGS) entry which is preliminary data.</text>
</comment>
<keyword evidence="3" id="KW-0238">DNA-binding</keyword>
<dbReference type="InterPro" id="IPR000232">
    <property type="entry name" value="HSF_DNA-bd"/>
</dbReference>
<feature type="non-terminal residue" evidence="7">
    <location>
        <position position="1"/>
    </location>
</feature>
<dbReference type="GO" id="GO:0003700">
    <property type="term" value="F:DNA-binding transcription factor activity"/>
    <property type="evidence" value="ECO:0007669"/>
    <property type="project" value="InterPro"/>
</dbReference>
<dbReference type="EMBL" id="VXAM01000300">
    <property type="protein sequence ID" value="NXJ93257.1"/>
    <property type="molecule type" value="Genomic_DNA"/>
</dbReference>
<keyword evidence="4" id="KW-0539">Nucleus</keyword>
<dbReference type="Proteomes" id="UP000526942">
    <property type="component" value="Unassembled WGS sequence"/>
</dbReference>
<sequence>PSLINPNNFPAKLWLLVNSPCVHSIHRDAPGEGLLIDQRLFKCELLGAGRGCAMGPNSDRAVETAGLFKTKNFASFIRQLNLYGFCKSVSGLEGSMEGAKPGLMGADGSSSAGPLHHFHNPHFRRDRPDLLIHLKCLTRANKVKLGASLEVKCLPPNSFQL</sequence>
<dbReference type="AlphaFoldDB" id="A0A7L0FD14"/>
<dbReference type="PANTHER" id="PTHR10015:SF278">
    <property type="entry name" value="HEAT SHOCK FACTOR PROTEIN 5"/>
    <property type="match status" value="1"/>
</dbReference>
<evidence type="ECO:0000256" key="3">
    <source>
        <dbReference type="ARBA" id="ARBA00023125"/>
    </source>
</evidence>
<feature type="non-terminal residue" evidence="7">
    <location>
        <position position="161"/>
    </location>
</feature>
<proteinExistence type="inferred from homology"/>
<dbReference type="PANTHER" id="PTHR10015">
    <property type="entry name" value="HEAT SHOCK TRANSCRIPTION FACTOR"/>
    <property type="match status" value="1"/>
</dbReference>
<gene>
    <name evidence="7" type="primary">Hsf5</name>
    <name evidence="7" type="ORF">CORCON_R04731</name>
</gene>
<dbReference type="GO" id="GO:0043565">
    <property type="term" value="F:sequence-specific DNA binding"/>
    <property type="evidence" value="ECO:0007669"/>
    <property type="project" value="InterPro"/>
</dbReference>
<reference evidence="7 8" key="1">
    <citation type="submission" date="2019-09" db="EMBL/GenBank/DDBJ databases">
        <title>Bird 10,000 Genomes (B10K) Project - Family phase.</title>
        <authorList>
            <person name="Zhang G."/>
        </authorList>
    </citation>
    <scope>NUCLEOTIDE SEQUENCE [LARGE SCALE GENOMIC DNA]</scope>
    <source>
        <strain evidence="7">B10K-DU-011-20</strain>
        <tissue evidence="7">Muscle</tissue>
    </source>
</reference>
<keyword evidence="8" id="KW-1185">Reference proteome</keyword>
<dbReference type="SMART" id="SM00415">
    <property type="entry name" value="HSF"/>
    <property type="match status" value="1"/>
</dbReference>
<protein>
    <submittedName>
        <fullName evidence="7">HSF5 protein</fullName>
    </submittedName>
</protein>
<comment type="similarity">
    <text evidence="2 5">Belongs to the HSF family.</text>
</comment>
<evidence type="ECO:0000259" key="6">
    <source>
        <dbReference type="SMART" id="SM00415"/>
    </source>
</evidence>
<evidence type="ECO:0000256" key="4">
    <source>
        <dbReference type="ARBA" id="ARBA00023242"/>
    </source>
</evidence>
<evidence type="ECO:0000256" key="5">
    <source>
        <dbReference type="RuleBase" id="RU004020"/>
    </source>
</evidence>
<feature type="domain" description="HSF-type DNA-binding" evidence="6">
    <location>
        <begin position="5"/>
        <end position="135"/>
    </location>
</feature>
<dbReference type="OrthoDB" id="6418155at2759"/>
<accession>A0A7L0FD14</accession>
<organism evidence="7 8">
    <name type="scientific">Corythaixoides concolor</name>
    <name type="common">Grey go-away-bird</name>
    <dbReference type="NCBI Taxonomy" id="103956"/>
    <lineage>
        <taxon>Eukaryota</taxon>
        <taxon>Metazoa</taxon>
        <taxon>Chordata</taxon>
        <taxon>Craniata</taxon>
        <taxon>Vertebrata</taxon>
        <taxon>Euteleostomi</taxon>
        <taxon>Archelosauria</taxon>
        <taxon>Archosauria</taxon>
        <taxon>Dinosauria</taxon>
        <taxon>Saurischia</taxon>
        <taxon>Theropoda</taxon>
        <taxon>Coelurosauria</taxon>
        <taxon>Aves</taxon>
        <taxon>Neognathae</taxon>
        <taxon>Neoaves</taxon>
        <taxon>Otidimorphae</taxon>
        <taxon>Musophagiformes</taxon>
        <taxon>Musophagidae</taxon>
        <taxon>Corythaixoides</taxon>
    </lineage>
</organism>
<evidence type="ECO:0000313" key="8">
    <source>
        <dbReference type="Proteomes" id="UP000526942"/>
    </source>
</evidence>
<name>A0A7L0FD14_CORCN</name>
<evidence type="ECO:0000256" key="1">
    <source>
        <dbReference type="ARBA" id="ARBA00004123"/>
    </source>
</evidence>
<comment type="subcellular location">
    <subcellularLocation>
        <location evidence="1">Nucleus</location>
    </subcellularLocation>
</comment>
<dbReference type="InterPro" id="IPR036390">
    <property type="entry name" value="WH_DNA-bd_sf"/>
</dbReference>
<dbReference type="Pfam" id="PF00447">
    <property type="entry name" value="HSF_DNA-bind"/>
    <property type="match status" value="1"/>
</dbReference>
<dbReference type="SUPFAM" id="SSF46785">
    <property type="entry name" value="Winged helix' DNA-binding domain"/>
    <property type="match status" value="1"/>
</dbReference>
<dbReference type="InterPro" id="IPR036388">
    <property type="entry name" value="WH-like_DNA-bd_sf"/>
</dbReference>
<dbReference type="GO" id="GO:0005634">
    <property type="term" value="C:nucleus"/>
    <property type="evidence" value="ECO:0007669"/>
    <property type="project" value="UniProtKB-SubCell"/>
</dbReference>
<evidence type="ECO:0000313" key="7">
    <source>
        <dbReference type="EMBL" id="NXJ93257.1"/>
    </source>
</evidence>